<dbReference type="SMART" id="SM00184">
    <property type="entry name" value="RING"/>
    <property type="match status" value="1"/>
</dbReference>
<proteinExistence type="inferred from homology"/>
<evidence type="ECO:0000256" key="10">
    <source>
        <dbReference type="ARBA" id="ARBA00022833"/>
    </source>
</evidence>
<evidence type="ECO:0000256" key="9">
    <source>
        <dbReference type="ARBA" id="ARBA00022786"/>
    </source>
</evidence>
<evidence type="ECO:0000256" key="11">
    <source>
        <dbReference type="ARBA" id="ARBA00022989"/>
    </source>
</evidence>
<dbReference type="Proteomes" id="UP001346149">
    <property type="component" value="Unassembled WGS sequence"/>
</dbReference>
<comment type="similarity">
    <text evidence="13">Belongs to the RING-type zinc finger family. ATL subfamily.</text>
</comment>
<organism evidence="18 19">
    <name type="scientific">Trapa natans</name>
    <name type="common">Water chestnut</name>
    <dbReference type="NCBI Taxonomy" id="22666"/>
    <lineage>
        <taxon>Eukaryota</taxon>
        <taxon>Viridiplantae</taxon>
        <taxon>Streptophyta</taxon>
        <taxon>Embryophyta</taxon>
        <taxon>Tracheophyta</taxon>
        <taxon>Spermatophyta</taxon>
        <taxon>Magnoliopsida</taxon>
        <taxon>eudicotyledons</taxon>
        <taxon>Gunneridae</taxon>
        <taxon>Pentapetalae</taxon>
        <taxon>rosids</taxon>
        <taxon>malvids</taxon>
        <taxon>Myrtales</taxon>
        <taxon>Lythraceae</taxon>
        <taxon>Trapa</taxon>
    </lineage>
</organism>
<dbReference type="PROSITE" id="PS50089">
    <property type="entry name" value="ZF_RING_2"/>
    <property type="match status" value="1"/>
</dbReference>
<evidence type="ECO:0000256" key="14">
    <source>
        <dbReference type="PROSITE-ProRule" id="PRU00175"/>
    </source>
</evidence>
<feature type="domain" description="RING-type" evidence="17">
    <location>
        <begin position="126"/>
        <end position="168"/>
    </location>
</feature>
<evidence type="ECO:0000259" key="17">
    <source>
        <dbReference type="PROSITE" id="PS50089"/>
    </source>
</evidence>
<evidence type="ECO:0000313" key="18">
    <source>
        <dbReference type="EMBL" id="KAK4800250.1"/>
    </source>
</evidence>
<keyword evidence="7" id="KW-0479">Metal-binding</keyword>
<dbReference type="GO" id="GO:0061630">
    <property type="term" value="F:ubiquitin protein ligase activity"/>
    <property type="evidence" value="ECO:0007669"/>
    <property type="project" value="UniProtKB-EC"/>
</dbReference>
<dbReference type="InterPro" id="IPR013083">
    <property type="entry name" value="Znf_RING/FYVE/PHD"/>
</dbReference>
<dbReference type="GO" id="GO:0016567">
    <property type="term" value="P:protein ubiquitination"/>
    <property type="evidence" value="ECO:0007669"/>
    <property type="project" value="InterPro"/>
</dbReference>
<comment type="subcellular location">
    <subcellularLocation>
        <location evidence="2">Membrane</location>
        <topology evidence="2">Single-pass membrane protein</topology>
    </subcellularLocation>
</comment>
<keyword evidence="6 16" id="KW-0812">Transmembrane</keyword>
<dbReference type="PANTHER" id="PTHR46913:SF1">
    <property type="entry name" value="RING-H2 FINGER PROTEIN ATL16"/>
    <property type="match status" value="1"/>
</dbReference>
<keyword evidence="5" id="KW-0808">Transferase</keyword>
<comment type="pathway">
    <text evidence="3">Protein modification; protein ubiquitination.</text>
</comment>
<feature type="region of interest" description="Disordered" evidence="15">
    <location>
        <begin position="172"/>
        <end position="192"/>
    </location>
</feature>
<dbReference type="GO" id="GO:0016020">
    <property type="term" value="C:membrane"/>
    <property type="evidence" value="ECO:0007669"/>
    <property type="project" value="UniProtKB-SubCell"/>
</dbReference>
<dbReference type="EC" id="2.3.2.27" evidence="4"/>
<dbReference type="CDD" id="cd16461">
    <property type="entry name" value="RING-H2_EL5-like"/>
    <property type="match status" value="1"/>
</dbReference>
<comment type="catalytic activity">
    <reaction evidence="1">
        <text>S-ubiquitinyl-[E2 ubiquitin-conjugating enzyme]-L-cysteine + [acceptor protein]-L-lysine = [E2 ubiquitin-conjugating enzyme]-L-cysteine + N(6)-ubiquitinyl-[acceptor protein]-L-lysine.</text>
        <dbReference type="EC" id="2.3.2.27"/>
    </reaction>
</comment>
<evidence type="ECO:0000256" key="12">
    <source>
        <dbReference type="ARBA" id="ARBA00023136"/>
    </source>
</evidence>
<keyword evidence="19" id="KW-1185">Reference proteome</keyword>
<feature type="region of interest" description="Disordered" evidence="15">
    <location>
        <begin position="1"/>
        <end position="28"/>
    </location>
</feature>
<feature type="transmembrane region" description="Helical" evidence="16">
    <location>
        <begin position="39"/>
        <end position="61"/>
    </location>
</feature>
<evidence type="ECO:0000256" key="1">
    <source>
        <dbReference type="ARBA" id="ARBA00000900"/>
    </source>
</evidence>
<dbReference type="GO" id="GO:0008270">
    <property type="term" value="F:zinc ion binding"/>
    <property type="evidence" value="ECO:0007669"/>
    <property type="project" value="UniProtKB-KW"/>
</dbReference>
<dbReference type="InterPro" id="IPR001841">
    <property type="entry name" value="Znf_RING"/>
</dbReference>
<dbReference type="SUPFAM" id="SSF57850">
    <property type="entry name" value="RING/U-box"/>
    <property type="match status" value="1"/>
</dbReference>
<dbReference type="Pfam" id="PF13639">
    <property type="entry name" value="zf-RING_2"/>
    <property type="match status" value="1"/>
</dbReference>
<keyword evidence="8 14" id="KW-0863">Zinc-finger</keyword>
<evidence type="ECO:0000256" key="2">
    <source>
        <dbReference type="ARBA" id="ARBA00004167"/>
    </source>
</evidence>
<keyword evidence="11 16" id="KW-1133">Transmembrane helix</keyword>
<dbReference type="InterPro" id="IPR044600">
    <property type="entry name" value="ATL1/ATL16-like"/>
</dbReference>
<keyword evidence="10" id="KW-0862">Zinc</keyword>
<keyword evidence="12 16" id="KW-0472">Membrane</keyword>
<reference evidence="18 19" key="1">
    <citation type="journal article" date="2023" name="Hortic Res">
        <title>Pangenome of water caltrop reveals structural variations and asymmetric subgenome divergence after allopolyploidization.</title>
        <authorList>
            <person name="Zhang X."/>
            <person name="Chen Y."/>
            <person name="Wang L."/>
            <person name="Yuan Y."/>
            <person name="Fang M."/>
            <person name="Shi L."/>
            <person name="Lu R."/>
            <person name="Comes H.P."/>
            <person name="Ma Y."/>
            <person name="Chen Y."/>
            <person name="Huang G."/>
            <person name="Zhou Y."/>
            <person name="Zheng Z."/>
            <person name="Qiu Y."/>
        </authorList>
    </citation>
    <scope>NUCLEOTIDE SEQUENCE [LARGE SCALE GENOMIC DNA]</scope>
    <source>
        <strain evidence="18">F231</strain>
    </source>
</reference>
<gene>
    <name evidence="18" type="ORF">SAY86_025615</name>
</gene>
<sequence length="285" mass="31070">MALPPFPSFNYPSNGGSDGRPRIPPYPDGERHYDFNNKIMLASIVSLSAVVVVVSLLHIYARWILRRQARRAAALHRLGLVARAANESSQPPPKTGLDPSVIAALPTLVFRKPDPAAQGENSISECAVCLSLLEDEEVFRLLPNCNHSFHAECIDKWLASHSTCPNCRTEVQPRAPTETPEQTATLPPSAPALERPGSVAVSFCMEGTSSSDGAGVSSPHKRSGSMTRLSSFRRMLSRERSSRGIQPVEVSVPRVTHASSFGLRTKGLTNSFEHEKGRNHFPPCK</sequence>
<keyword evidence="9" id="KW-0833">Ubl conjugation pathway</keyword>
<dbReference type="FunFam" id="3.30.40.10:FF:000187">
    <property type="entry name" value="E3 ubiquitin-protein ligase ATL6"/>
    <property type="match status" value="1"/>
</dbReference>
<evidence type="ECO:0000256" key="16">
    <source>
        <dbReference type="SAM" id="Phobius"/>
    </source>
</evidence>
<evidence type="ECO:0000256" key="15">
    <source>
        <dbReference type="SAM" id="MobiDB-lite"/>
    </source>
</evidence>
<comment type="caution">
    <text evidence="18">The sequence shown here is derived from an EMBL/GenBank/DDBJ whole genome shotgun (WGS) entry which is preliminary data.</text>
</comment>
<evidence type="ECO:0000256" key="5">
    <source>
        <dbReference type="ARBA" id="ARBA00022679"/>
    </source>
</evidence>
<evidence type="ECO:0000256" key="13">
    <source>
        <dbReference type="ARBA" id="ARBA00024209"/>
    </source>
</evidence>
<evidence type="ECO:0000256" key="8">
    <source>
        <dbReference type="ARBA" id="ARBA00022771"/>
    </source>
</evidence>
<dbReference type="Gene3D" id="3.30.40.10">
    <property type="entry name" value="Zinc/RING finger domain, C3HC4 (zinc finger)"/>
    <property type="match status" value="1"/>
</dbReference>
<dbReference type="PANTHER" id="PTHR46913">
    <property type="entry name" value="RING-H2 FINGER PROTEIN ATL16"/>
    <property type="match status" value="1"/>
</dbReference>
<protein>
    <recommendedName>
        <fullName evidence="4">RING-type E3 ubiquitin transferase</fullName>
        <ecNumber evidence="4">2.3.2.27</ecNumber>
    </recommendedName>
</protein>
<dbReference type="EMBL" id="JAXQNO010000004">
    <property type="protein sequence ID" value="KAK4800250.1"/>
    <property type="molecule type" value="Genomic_DNA"/>
</dbReference>
<evidence type="ECO:0000256" key="4">
    <source>
        <dbReference type="ARBA" id="ARBA00012483"/>
    </source>
</evidence>
<name>A0AAN7M6R4_TRANT</name>
<evidence type="ECO:0000256" key="3">
    <source>
        <dbReference type="ARBA" id="ARBA00004906"/>
    </source>
</evidence>
<evidence type="ECO:0000256" key="6">
    <source>
        <dbReference type="ARBA" id="ARBA00022692"/>
    </source>
</evidence>
<feature type="region of interest" description="Disordered" evidence="15">
    <location>
        <begin position="209"/>
        <end position="230"/>
    </location>
</feature>
<evidence type="ECO:0000256" key="7">
    <source>
        <dbReference type="ARBA" id="ARBA00022723"/>
    </source>
</evidence>
<evidence type="ECO:0000313" key="19">
    <source>
        <dbReference type="Proteomes" id="UP001346149"/>
    </source>
</evidence>
<dbReference type="AlphaFoldDB" id="A0AAN7M6R4"/>
<accession>A0AAN7M6R4</accession>